<dbReference type="FunFam" id="3.40.1810.10:FF:000001">
    <property type="entry name" value="Myocyte-specific enhancer factor 2A homolog"/>
    <property type="match status" value="1"/>
</dbReference>
<accession>A0A1S8WSZ7</accession>
<protein>
    <submittedName>
        <fullName evidence="8">SRF-type transcription factor</fullName>
    </submittedName>
</protein>
<feature type="region of interest" description="Disordered" evidence="6">
    <location>
        <begin position="316"/>
        <end position="339"/>
    </location>
</feature>
<keyword evidence="4" id="KW-0804">Transcription</keyword>
<dbReference type="SMART" id="SM00432">
    <property type="entry name" value="MADS"/>
    <property type="match status" value="1"/>
</dbReference>
<keyword evidence="3" id="KW-0238">DNA-binding</keyword>
<evidence type="ECO:0000313" key="8">
    <source>
        <dbReference type="EMBL" id="OON17639.1"/>
    </source>
</evidence>
<keyword evidence="5" id="KW-0539">Nucleus</keyword>
<dbReference type="PROSITE" id="PS50066">
    <property type="entry name" value="MADS_BOX_2"/>
    <property type="match status" value="1"/>
</dbReference>
<dbReference type="PANTHER" id="PTHR11945:SF534">
    <property type="entry name" value="MYOCYTE-SPECIFIC ENHANCER FACTOR 2"/>
    <property type="match status" value="1"/>
</dbReference>
<feature type="non-terminal residue" evidence="8">
    <location>
        <position position="775"/>
    </location>
</feature>
<dbReference type="InterPro" id="IPR033896">
    <property type="entry name" value="MEF2-like_N"/>
</dbReference>
<keyword evidence="9" id="KW-1185">Reference proteome</keyword>
<feature type="compositionally biased region" description="Polar residues" evidence="6">
    <location>
        <begin position="320"/>
        <end position="334"/>
    </location>
</feature>
<dbReference type="PROSITE" id="PS00350">
    <property type="entry name" value="MADS_BOX_1"/>
    <property type="match status" value="1"/>
</dbReference>
<organism evidence="8 9">
    <name type="scientific">Opisthorchis viverrini</name>
    <name type="common">Southeast Asian liver fluke</name>
    <dbReference type="NCBI Taxonomy" id="6198"/>
    <lineage>
        <taxon>Eukaryota</taxon>
        <taxon>Metazoa</taxon>
        <taxon>Spiralia</taxon>
        <taxon>Lophotrochozoa</taxon>
        <taxon>Platyhelminthes</taxon>
        <taxon>Trematoda</taxon>
        <taxon>Digenea</taxon>
        <taxon>Opisthorchiida</taxon>
        <taxon>Opisthorchiata</taxon>
        <taxon>Opisthorchiidae</taxon>
        <taxon>Opisthorchis</taxon>
    </lineage>
</organism>
<name>A0A1S8WSZ7_OPIVI</name>
<evidence type="ECO:0000313" key="9">
    <source>
        <dbReference type="Proteomes" id="UP000243686"/>
    </source>
</evidence>
<proteinExistence type="predicted"/>
<dbReference type="PRINTS" id="PR00404">
    <property type="entry name" value="MADSDOMAIN"/>
</dbReference>
<evidence type="ECO:0000259" key="7">
    <source>
        <dbReference type="PROSITE" id="PS50066"/>
    </source>
</evidence>
<dbReference type="InterPro" id="IPR002100">
    <property type="entry name" value="TF_MADSbox"/>
</dbReference>
<gene>
    <name evidence="8" type="ORF">X801_06521</name>
</gene>
<feature type="region of interest" description="Disordered" evidence="6">
    <location>
        <begin position="419"/>
        <end position="456"/>
    </location>
</feature>
<dbReference type="GO" id="GO:0046983">
    <property type="term" value="F:protein dimerization activity"/>
    <property type="evidence" value="ECO:0007669"/>
    <property type="project" value="InterPro"/>
</dbReference>
<evidence type="ECO:0000256" key="5">
    <source>
        <dbReference type="ARBA" id="ARBA00023242"/>
    </source>
</evidence>
<dbReference type="GO" id="GO:0005634">
    <property type="term" value="C:nucleus"/>
    <property type="evidence" value="ECO:0007669"/>
    <property type="project" value="UniProtKB-SubCell"/>
</dbReference>
<dbReference type="AlphaFoldDB" id="A0A1S8WSZ7"/>
<reference evidence="8 9" key="1">
    <citation type="submission" date="2015-03" db="EMBL/GenBank/DDBJ databases">
        <title>Draft genome of the nematode, Opisthorchis viverrini.</title>
        <authorList>
            <person name="Mitreva M."/>
        </authorList>
    </citation>
    <scope>NUCLEOTIDE SEQUENCE [LARGE SCALE GENOMIC DNA]</scope>
    <source>
        <strain evidence="8">Khon Kaen</strain>
    </source>
</reference>
<feature type="domain" description="MADS-box" evidence="7">
    <location>
        <begin position="1"/>
        <end position="61"/>
    </location>
</feature>
<dbReference type="Gene3D" id="3.40.1810.10">
    <property type="entry name" value="Transcription factor, MADS-box"/>
    <property type="match status" value="1"/>
</dbReference>
<dbReference type="EMBL" id="KV895082">
    <property type="protein sequence ID" value="OON17639.1"/>
    <property type="molecule type" value="Genomic_DNA"/>
</dbReference>
<keyword evidence="2" id="KW-0805">Transcription regulation</keyword>
<sequence>MGRKKILIKRIDDERNRQVTFTKRKLGLMKKAYELSILCDCEIALIVFTSSQKLFQYASSDMDKILLRYTEFNEPHESKTNRDIVELLNRKENKLSSLSDAGATSDSSDRMFPCAVDQLSGLATSVLNDTRSQPLLQCNSTDFHGVDLELPFRQLFMWAAVIQIGVYSPPPLFMSGCQQHISELDTLIATLSTIPLNNLQACTSSNPVISRCGHDQFKELKLHGPDRNSSDASPLSTLDRHSPSLFLTPKHLNMIPSSTASPSNVTATQGNELRCRTANLSGDSPGSRSMAYCSPDLSMMCDNGPQHFHQTALLPGEGNRTFTSEKNNRTNGNETGPVPQQAARLSDFSVASNPSNFLLPCDNRSSGNLLDSANDFLTDGNHSALPTIQFSNDEMCDKKVYLQPPPSVNDSRSDTLLVMRPEKHSPGSYSEPASRYTSERGSPLLRSGPATTETRNKLDRKFPLAGSDSSLNFDVFANNASFSKTDLHSNAVIGKGQLMQQQHLPQFLYSQQLDPKFLSISNWNNSPPLSATQSDIQTQELNLSTNMTLQAGRRTLSNQDIPSYTADKKRLGDFLSLSNDPQVFPFNLHNAVNLPKRNSPMPLSSDMNSIPMSLNDGNNGNASVHMRTGIASSSNRTVETSSSTTFLNLPMNVTQQNVPSTCVGYQTFAKVVASENVPVSTHLNVRPSSGPDFRISPQLQHNHPISLCDQQPYDGTNSRVMCSKLPFQDVAQRFTTNRGPEMCLDLHTSEAALQEGNRLLSFDSSTTPMKRIRHT</sequence>
<dbReference type="PANTHER" id="PTHR11945">
    <property type="entry name" value="MADS BOX PROTEIN"/>
    <property type="match status" value="1"/>
</dbReference>
<dbReference type="CDD" id="cd00265">
    <property type="entry name" value="MADS_MEF2_like"/>
    <property type="match status" value="1"/>
</dbReference>
<dbReference type="GO" id="GO:0045944">
    <property type="term" value="P:positive regulation of transcription by RNA polymerase II"/>
    <property type="evidence" value="ECO:0007669"/>
    <property type="project" value="InterPro"/>
</dbReference>
<dbReference type="Pfam" id="PF00319">
    <property type="entry name" value="SRF-TF"/>
    <property type="match status" value="1"/>
</dbReference>
<dbReference type="Proteomes" id="UP000243686">
    <property type="component" value="Unassembled WGS sequence"/>
</dbReference>
<dbReference type="GO" id="GO:0030154">
    <property type="term" value="P:cell differentiation"/>
    <property type="evidence" value="ECO:0007669"/>
    <property type="project" value="TreeGrafter"/>
</dbReference>
<evidence type="ECO:0000256" key="4">
    <source>
        <dbReference type="ARBA" id="ARBA00023163"/>
    </source>
</evidence>
<comment type="subcellular location">
    <subcellularLocation>
        <location evidence="1">Nucleus</location>
    </subcellularLocation>
</comment>
<dbReference type="GO" id="GO:0000978">
    <property type="term" value="F:RNA polymerase II cis-regulatory region sequence-specific DNA binding"/>
    <property type="evidence" value="ECO:0007669"/>
    <property type="project" value="TreeGrafter"/>
</dbReference>
<evidence type="ECO:0000256" key="6">
    <source>
        <dbReference type="SAM" id="MobiDB-lite"/>
    </source>
</evidence>
<dbReference type="GO" id="GO:0000981">
    <property type="term" value="F:DNA-binding transcription factor activity, RNA polymerase II-specific"/>
    <property type="evidence" value="ECO:0007669"/>
    <property type="project" value="TreeGrafter"/>
</dbReference>
<dbReference type="SUPFAM" id="SSF55455">
    <property type="entry name" value="SRF-like"/>
    <property type="match status" value="1"/>
</dbReference>
<dbReference type="GO" id="GO:0042826">
    <property type="term" value="F:histone deacetylase binding"/>
    <property type="evidence" value="ECO:0007669"/>
    <property type="project" value="TreeGrafter"/>
</dbReference>
<evidence type="ECO:0000256" key="3">
    <source>
        <dbReference type="ARBA" id="ARBA00023125"/>
    </source>
</evidence>
<evidence type="ECO:0000256" key="1">
    <source>
        <dbReference type="ARBA" id="ARBA00004123"/>
    </source>
</evidence>
<evidence type="ECO:0000256" key="2">
    <source>
        <dbReference type="ARBA" id="ARBA00023015"/>
    </source>
</evidence>
<dbReference type="InterPro" id="IPR036879">
    <property type="entry name" value="TF_MADSbox_sf"/>
</dbReference>